<proteinExistence type="predicted"/>
<evidence type="ECO:0000313" key="1">
    <source>
        <dbReference type="EMBL" id="KAJ9125707.1"/>
    </source>
</evidence>
<evidence type="ECO:0000313" key="2">
    <source>
        <dbReference type="Proteomes" id="UP001234202"/>
    </source>
</evidence>
<keyword evidence="2" id="KW-1185">Reference proteome</keyword>
<gene>
    <name evidence="1" type="ORF">QFC24_002491</name>
</gene>
<comment type="caution">
    <text evidence="1">The sequence shown here is derived from an EMBL/GenBank/DDBJ whole genome shotgun (WGS) entry which is preliminary data.</text>
</comment>
<sequence length="1166" mass="131625">MSEAPHKAHRPSQSGKKAEKKDVAKGKDRSGGSKGFNEKAFTSSSFRTANLQARRTAEKDQKRLHVPLVSRAPVERKIVAQFGPDGKPLPVDTASEPPPPPPIVIAIAGPPGVGKSTLMKSLIRRYTKHSLNEIRGPVTVVSGKTRRLTFIEVGNDLNSMIDVGKIADLVLLMIDGSFGFEMETFEFINVLQSHGFPKVIGLLTHLDLIKKSATLKDTKKRLKHRFWTEIYQGAKLFHLSGVLNGRYPDTEINNLCRFMSVVKFRPLIFRNQHPYLLADRIQDLTPREAVRLDPKMDRTVTLYGYLRGINLSAKNASVHIPGAGDLIVKTVERLPDPCPLPTLDSERRRKMGEKGKLIHAPMSDVGGMTFDKDAVYVNVMGSFTRRDDEEEGVMQGEGEQMVMDMQDVKGTLAEGLAKSNIRLLGSSTKALEVKDSKPRERRAAGDRRRTTAFVPEDQDEYDDDEEDEDESDGDDEGRPAGDDVQDEDGDEGNFADSDDENWELENMTGFQQDGPSQRELDIEYDSADDQSDEGDFDDAPWRSDLRDTIGGDDDISRRDIMSLIYNSNLSPEEIVHGKSVQHDAAKGEDVDDMFTVSRKAVKSSATQSTTTDQLKQPVDVDSLRQRWDDEDMLEAIEYMFLTRPGADGVDGEAYEQAEGDFEDLEGGEDDDDEEGEAHVEGAEVPYIGKGGTSMRTAEENKAEALAAKKEALKRKFDEEYDDPDAEGEKMDFYDEQKAEMARQQQLNDAEFANVDAETRAQIEGYRAGSYVRLEIENVPCEMIENFDPSFPIIVGGLLAAEERFGYLTARIKRHRWHVKTLKTNDPMIFSLGWRRFQSLPIYHLDDHSIRNRMLKYTPEHMHCHATFYGPVSAPNTGFCAFNTLSGSVSNFRISATGVILDIDRTAKIVKKLKLTGVPYKIFKNTAFIKDMFNSALEVAKFEGANVRTVSGIRGQIKKALSKPEGSYRATFEDKILMSDIVFLRAWYSIEPRKLYNPVTSLLLSDKSAWQGMRLTGQVRRDEAMKTPINADSSYRPITRTTRRFNTLKVPRKIQAALPYAAKSKVPTAQRNPTYMQKRAVVMEPEEKRAVALMQQIQALRKDKIHKRDEKKKEQREVYKKKVAKMEESKGERRKEERREQLKSASIKSKRSAESEGGRHKKRRREE</sequence>
<protein>
    <submittedName>
        <fullName evidence="1">Uncharacterized protein</fullName>
    </submittedName>
</protein>
<organism evidence="1 2">
    <name type="scientific">Naganishia onofrii</name>
    <dbReference type="NCBI Taxonomy" id="1851511"/>
    <lineage>
        <taxon>Eukaryota</taxon>
        <taxon>Fungi</taxon>
        <taxon>Dikarya</taxon>
        <taxon>Basidiomycota</taxon>
        <taxon>Agaricomycotina</taxon>
        <taxon>Tremellomycetes</taxon>
        <taxon>Filobasidiales</taxon>
        <taxon>Filobasidiaceae</taxon>
        <taxon>Naganishia</taxon>
    </lineage>
</organism>
<name>A0ACC2XP03_9TREE</name>
<accession>A0ACC2XP03</accession>
<dbReference type="EMBL" id="JASBWV010000007">
    <property type="protein sequence ID" value="KAJ9125707.1"/>
    <property type="molecule type" value="Genomic_DNA"/>
</dbReference>
<dbReference type="Proteomes" id="UP001234202">
    <property type="component" value="Unassembled WGS sequence"/>
</dbReference>
<reference evidence="1" key="1">
    <citation type="submission" date="2023-04" db="EMBL/GenBank/DDBJ databases">
        <title>Draft Genome sequencing of Naganishia species isolated from polar environments using Oxford Nanopore Technology.</title>
        <authorList>
            <person name="Leo P."/>
            <person name="Venkateswaran K."/>
        </authorList>
    </citation>
    <scope>NUCLEOTIDE SEQUENCE</scope>
    <source>
        <strain evidence="1">DBVPG 5303</strain>
    </source>
</reference>